<dbReference type="PROSITE" id="PS51257">
    <property type="entry name" value="PROKAR_LIPOPROTEIN"/>
    <property type="match status" value="1"/>
</dbReference>
<feature type="compositionally biased region" description="Pro residues" evidence="9">
    <location>
        <begin position="412"/>
        <end position="432"/>
    </location>
</feature>
<organism evidence="11 12">
    <name type="scientific">Panicum miliaceum</name>
    <name type="common">Proso millet</name>
    <name type="synonym">Broomcorn millet</name>
    <dbReference type="NCBI Taxonomy" id="4540"/>
    <lineage>
        <taxon>Eukaryota</taxon>
        <taxon>Viridiplantae</taxon>
        <taxon>Streptophyta</taxon>
        <taxon>Embryophyta</taxon>
        <taxon>Tracheophyta</taxon>
        <taxon>Spermatophyta</taxon>
        <taxon>Magnoliopsida</taxon>
        <taxon>Liliopsida</taxon>
        <taxon>Poales</taxon>
        <taxon>Poaceae</taxon>
        <taxon>PACMAD clade</taxon>
        <taxon>Panicoideae</taxon>
        <taxon>Panicodae</taxon>
        <taxon>Paniceae</taxon>
        <taxon>Panicinae</taxon>
        <taxon>Panicum</taxon>
        <taxon>Panicum sect. Panicum</taxon>
    </lineage>
</organism>
<protein>
    <recommendedName>
        <fullName evidence="8">Cell wall hydroxyproline-rich glycoprotein</fullName>
    </recommendedName>
</protein>
<evidence type="ECO:0000256" key="5">
    <source>
        <dbReference type="ARBA" id="ARBA00022737"/>
    </source>
</evidence>
<dbReference type="OrthoDB" id="676979at2759"/>
<gene>
    <name evidence="11" type="ORF">C2845_PM17G14380</name>
</gene>
<feature type="chain" id="PRO_5018316128" description="Cell wall hydroxyproline-rich glycoprotein" evidence="10">
    <location>
        <begin position="32"/>
        <end position="494"/>
    </location>
</feature>
<evidence type="ECO:0000256" key="6">
    <source>
        <dbReference type="ARBA" id="ARBA00023180"/>
    </source>
</evidence>
<reference evidence="12" key="1">
    <citation type="journal article" date="2019" name="Nat. Commun.">
        <title>The genome of broomcorn millet.</title>
        <authorList>
            <person name="Zou C."/>
            <person name="Miki D."/>
            <person name="Li D."/>
            <person name="Tang Q."/>
            <person name="Xiao L."/>
            <person name="Rajput S."/>
            <person name="Deng P."/>
            <person name="Jia W."/>
            <person name="Huang R."/>
            <person name="Zhang M."/>
            <person name="Sun Y."/>
            <person name="Hu J."/>
            <person name="Fu X."/>
            <person name="Schnable P.S."/>
            <person name="Li F."/>
            <person name="Zhang H."/>
            <person name="Feng B."/>
            <person name="Zhu X."/>
            <person name="Liu R."/>
            <person name="Schnable J.C."/>
            <person name="Zhu J.-K."/>
            <person name="Zhang H."/>
        </authorList>
    </citation>
    <scope>NUCLEOTIDE SEQUENCE [LARGE SCALE GENOMIC DNA]</scope>
</reference>
<evidence type="ECO:0000256" key="10">
    <source>
        <dbReference type="SAM" id="SignalP"/>
    </source>
</evidence>
<evidence type="ECO:0000256" key="4">
    <source>
        <dbReference type="ARBA" id="ARBA00022729"/>
    </source>
</evidence>
<feature type="region of interest" description="Disordered" evidence="9">
    <location>
        <begin position="412"/>
        <end position="494"/>
    </location>
</feature>
<evidence type="ECO:0000256" key="3">
    <source>
        <dbReference type="ARBA" id="ARBA00022525"/>
    </source>
</evidence>
<evidence type="ECO:0000256" key="7">
    <source>
        <dbReference type="ARBA" id="ARBA00023278"/>
    </source>
</evidence>
<comment type="subcellular location">
    <subcellularLocation>
        <location evidence="1">Secreted</location>
        <location evidence="1">Cell wall</location>
    </subcellularLocation>
</comment>
<keyword evidence="12" id="KW-1185">Reference proteome</keyword>
<keyword evidence="5" id="KW-0677">Repeat</keyword>
<evidence type="ECO:0000256" key="9">
    <source>
        <dbReference type="SAM" id="MobiDB-lite"/>
    </source>
</evidence>
<evidence type="ECO:0000256" key="8">
    <source>
        <dbReference type="ARBA" id="ARBA00041871"/>
    </source>
</evidence>
<dbReference type="Proteomes" id="UP000275267">
    <property type="component" value="Unassembled WGS sequence"/>
</dbReference>
<dbReference type="InterPro" id="IPR032675">
    <property type="entry name" value="LRR_dom_sf"/>
</dbReference>
<keyword evidence="4 10" id="KW-0732">Signal</keyword>
<evidence type="ECO:0000313" key="11">
    <source>
        <dbReference type="EMBL" id="RLM70171.1"/>
    </source>
</evidence>
<name>A0A3L6Q4V2_PANMI</name>
<feature type="compositionally biased region" description="Low complexity" evidence="9">
    <location>
        <begin position="448"/>
        <end position="469"/>
    </location>
</feature>
<sequence length="494" mass="53230">MDPPLRLLPDGRLTAALLLLGACLSVCSVQAVTSAEASYIAHRQLAAMKEAGGGEAGDLPPDFEFDDRVGANFPNPRLRRAYIALQAWRRAFYSDPKGYTSNWVGNEVCKYNGVVCVEALDDPKVTVVAGIDLNGADIAGYLPPELGLLTDLAFFHINSNRFCGIIPKSMSRLSLLHEFDVSNNRFVGPFPFVCLEMSSLKYLDLRFNDFEGELPPGLFDKDLDAIFVNTNRFVGHIPENLGNSTASVVVVANNGLTGCIPKSIGRMVRTLDEIIFLNNKLDGCLPLEMGLLQNTTVIDVSGNALVGTLPEQLSNITKLEQLDCSRNVFTGIVHESICELPALVNFSFAFNFFNSEAAPCMPSEKALVNLDDRDNCLGALRPAQKTTLQCAPVLARPVDCSKHVCAGYPTPSGPPALPGKPPMVKVPPTPTPDEPRKSPQQQPPPSPLKSESPPAIITASSSSKLTTSSGRLTPAKARRSKITTSRIPTSAVVQ</sequence>
<evidence type="ECO:0000256" key="1">
    <source>
        <dbReference type="ARBA" id="ARBA00004191"/>
    </source>
</evidence>
<dbReference type="Gene3D" id="3.80.10.10">
    <property type="entry name" value="Ribonuclease Inhibitor"/>
    <property type="match status" value="2"/>
</dbReference>
<comment type="caution">
    <text evidence="11">The sequence shown here is derived from an EMBL/GenBank/DDBJ whole genome shotgun (WGS) entry which is preliminary data.</text>
</comment>
<dbReference type="FunFam" id="3.80.10.10:FF:000224">
    <property type="entry name" value="Leucine-rich repeat extensin-like protein 1"/>
    <property type="match status" value="1"/>
</dbReference>
<dbReference type="SUPFAM" id="SSF52058">
    <property type="entry name" value="L domain-like"/>
    <property type="match status" value="1"/>
</dbReference>
<proteinExistence type="predicted"/>
<keyword evidence="2" id="KW-0134">Cell wall</keyword>
<dbReference type="Pfam" id="PF00560">
    <property type="entry name" value="LRR_1"/>
    <property type="match status" value="1"/>
</dbReference>
<dbReference type="PANTHER" id="PTHR32093:SF104">
    <property type="entry name" value="OS11G0657400 PROTEIN"/>
    <property type="match status" value="1"/>
</dbReference>
<dbReference type="STRING" id="4540.A0A3L6Q4V2"/>
<dbReference type="InterPro" id="IPR001611">
    <property type="entry name" value="Leu-rich_rpt"/>
</dbReference>
<feature type="compositionally biased region" description="Polar residues" evidence="9">
    <location>
        <begin position="482"/>
        <end position="494"/>
    </location>
</feature>
<feature type="signal peptide" evidence="10">
    <location>
        <begin position="1"/>
        <end position="31"/>
    </location>
</feature>
<evidence type="ECO:0000256" key="2">
    <source>
        <dbReference type="ARBA" id="ARBA00022512"/>
    </source>
</evidence>
<accession>A0A3L6Q4V2</accession>
<dbReference type="AlphaFoldDB" id="A0A3L6Q4V2"/>
<evidence type="ECO:0000313" key="12">
    <source>
        <dbReference type="Proteomes" id="UP000275267"/>
    </source>
</evidence>
<keyword evidence="6" id="KW-0325">Glycoprotein</keyword>
<dbReference type="EMBL" id="PQIB02000014">
    <property type="protein sequence ID" value="RLM70171.1"/>
    <property type="molecule type" value="Genomic_DNA"/>
</dbReference>
<dbReference type="PANTHER" id="PTHR32093">
    <property type="entry name" value="LEUCINE-RICH REPEAT EXTENSIN-LIKE PROTEIN 3-RELATED"/>
    <property type="match status" value="1"/>
</dbReference>
<keyword evidence="3" id="KW-0964">Secreted</keyword>
<dbReference type="InterPro" id="IPR051582">
    <property type="entry name" value="LRR_extensin-like_regulator"/>
</dbReference>
<keyword evidence="7" id="KW-0379">Hydroxylation</keyword>